<comment type="caution">
    <text evidence="3">The sequence shown here is derived from an EMBL/GenBank/DDBJ whole genome shotgun (WGS) entry which is preliminary data.</text>
</comment>
<dbReference type="Pfam" id="PF22669">
    <property type="entry name" value="Exo_endo_phos2"/>
    <property type="match status" value="1"/>
</dbReference>
<feature type="region of interest" description="Disordered" evidence="1">
    <location>
        <begin position="387"/>
        <end position="420"/>
    </location>
</feature>
<dbReference type="GO" id="GO:0004439">
    <property type="term" value="F:phosphatidylinositol-4,5-bisphosphate 5-phosphatase activity"/>
    <property type="evidence" value="ECO:0007669"/>
    <property type="project" value="TreeGrafter"/>
</dbReference>
<feature type="domain" description="Inositol polyphosphate-related phosphatase" evidence="2">
    <location>
        <begin position="2"/>
        <end position="382"/>
    </location>
</feature>
<feature type="compositionally biased region" description="Polar residues" evidence="1">
    <location>
        <begin position="472"/>
        <end position="507"/>
    </location>
</feature>
<evidence type="ECO:0000313" key="4">
    <source>
        <dbReference type="Proteomes" id="UP001431209"/>
    </source>
</evidence>
<dbReference type="SMART" id="SM00128">
    <property type="entry name" value="IPPc"/>
    <property type="match status" value="1"/>
</dbReference>
<feature type="region of interest" description="Disordered" evidence="1">
    <location>
        <begin position="790"/>
        <end position="815"/>
    </location>
</feature>
<sequence>MANLNVVCCTWNVNSQDPDIVSGNSNLQSDDSPNRIRSPLKNQLITDLRTLMKIEKHGEADIYAIGLQEIDMSAKAMLKEETEQMWKWEHTLHAVFETTENKYKQICMIQLVGICLVIFVRRDHSRCIRDLKHFIMREGFVGLGNKGSIALRFDLFNRSFCFINMHLAAHQHNLLQRNQSLNSILAKTRFTFRSHYSSAGGNAEFHVKMDIEDEVSSSRDDMFVKDHDYTFLMGDFNYRISTEHSNFTFEQIRQKVEDKRWTVLRMCDQLTNEMKRGKILQGYIEGAIDFAPTYKYLTGTNDYACEEAKQKKRDLKSGIVRMTTSSEVNTGKERIPSWTDRIFYRSNISEQIEQLFYGRSESLLSDHKPVSSVFSVPVGDLLEAPQDRSASKLHEDSILETSPPSDQINVVSRKPPPPPSYLRQRALAAVESALDYVKAQDQINVPSSLDFFFDEPSDSTVLVPDRNAPNDLRSSSPGVKPNNQLTNDLDWTNEPSPPRQSTHQRNSMKLVPDHNWSASPSGMLQPKTSTVETNLFMPTQTPSPLRMPIVPTSSQPPPSTQNLQPSPRHHVQLSPRQPLPQPSPRQLPSQPSTMQPPTRQLPNQPTNLPARPPMVPSRSRDSTPPPQNNAPQWNTNNNITNSQPQYQQPPQWNANNITNGHQRQSNSHIQQPLRPALPPQRQSLPQNTTTPFVTPPPQYQNKPAPPPVAYNHPSQPQFNTPPPSQPVRKLSAGSPPVPSVALRPSIKDVRVEKQSNATQNINNNVADPFGDGEIDWDSVDFDAGPSVTDDFYAQGNVGQPRRSMKNKVWNSQDRF</sequence>
<feature type="compositionally biased region" description="Low complexity" evidence="1">
    <location>
        <begin position="670"/>
        <end position="686"/>
    </location>
</feature>
<dbReference type="AlphaFoldDB" id="A0AAW2Z1V6"/>
<dbReference type="InterPro" id="IPR000300">
    <property type="entry name" value="IPPc"/>
</dbReference>
<dbReference type="Gene3D" id="3.60.10.10">
    <property type="entry name" value="Endonuclease/exonuclease/phosphatase"/>
    <property type="match status" value="1"/>
</dbReference>
<feature type="compositionally biased region" description="Polar residues" evidence="1">
    <location>
        <begin position="399"/>
        <end position="410"/>
    </location>
</feature>
<dbReference type="EMBL" id="JAOPGA020000991">
    <property type="protein sequence ID" value="KAL0483768.1"/>
    <property type="molecule type" value="Genomic_DNA"/>
</dbReference>
<keyword evidence="4" id="KW-1185">Reference proteome</keyword>
<feature type="compositionally biased region" description="Low complexity" evidence="1">
    <location>
        <begin position="560"/>
        <end position="576"/>
    </location>
</feature>
<protein>
    <submittedName>
        <fullName evidence="3">Synaptojanin</fullName>
    </submittedName>
</protein>
<evidence type="ECO:0000313" key="3">
    <source>
        <dbReference type="EMBL" id="KAL0483768.1"/>
    </source>
</evidence>
<evidence type="ECO:0000256" key="1">
    <source>
        <dbReference type="SAM" id="MobiDB-lite"/>
    </source>
</evidence>
<dbReference type="SUPFAM" id="SSF56219">
    <property type="entry name" value="DNase I-like"/>
    <property type="match status" value="1"/>
</dbReference>
<organism evidence="3 4">
    <name type="scientific">Acrasis kona</name>
    <dbReference type="NCBI Taxonomy" id="1008807"/>
    <lineage>
        <taxon>Eukaryota</taxon>
        <taxon>Discoba</taxon>
        <taxon>Heterolobosea</taxon>
        <taxon>Tetramitia</taxon>
        <taxon>Eutetramitia</taxon>
        <taxon>Acrasidae</taxon>
        <taxon>Acrasis</taxon>
    </lineage>
</organism>
<dbReference type="PANTHER" id="PTHR11200">
    <property type="entry name" value="INOSITOL 5-PHOSPHATASE"/>
    <property type="match status" value="1"/>
</dbReference>
<name>A0AAW2Z1V6_9EUKA</name>
<dbReference type="InterPro" id="IPR046985">
    <property type="entry name" value="IP5"/>
</dbReference>
<gene>
    <name evidence="3" type="ORF">AKO1_013950</name>
</gene>
<feature type="region of interest" description="Disordered" evidence="1">
    <location>
        <begin position="462"/>
        <end position="743"/>
    </location>
</feature>
<accession>A0AAW2Z1V6</accession>
<feature type="compositionally biased region" description="Pro residues" evidence="1">
    <location>
        <begin position="693"/>
        <end position="708"/>
    </location>
</feature>
<proteinExistence type="predicted"/>
<evidence type="ECO:0000259" key="2">
    <source>
        <dbReference type="SMART" id="SM00128"/>
    </source>
</evidence>
<feature type="compositionally biased region" description="Polar residues" evidence="1">
    <location>
        <begin position="646"/>
        <end position="669"/>
    </location>
</feature>
<feature type="compositionally biased region" description="Polar residues" evidence="1">
    <location>
        <begin position="593"/>
        <end position="607"/>
    </location>
</feature>
<dbReference type="Proteomes" id="UP001431209">
    <property type="component" value="Unassembled WGS sequence"/>
</dbReference>
<dbReference type="InterPro" id="IPR036691">
    <property type="entry name" value="Endo/exonu/phosph_ase_sf"/>
</dbReference>
<reference evidence="3 4" key="1">
    <citation type="submission" date="2024-03" db="EMBL/GenBank/DDBJ databases">
        <title>The Acrasis kona genome and developmental transcriptomes reveal deep origins of eukaryotic multicellular pathways.</title>
        <authorList>
            <person name="Sheikh S."/>
            <person name="Fu C.-J."/>
            <person name="Brown M.W."/>
            <person name="Baldauf S.L."/>
        </authorList>
    </citation>
    <scope>NUCLEOTIDE SEQUENCE [LARGE SCALE GENOMIC DNA]</scope>
    <source>
        <strain evidence="3 4">ATCC MYA-3509</strain>
    </source>
</reference>
<feature type="compositionally biased region" description="Low complexity" evidence="1">
    <location>
        <begin position="629"/>
        <end position="645"/>
    </location>
</feature>
<feature type="compositionally biased region" description="Polar residues" evidence="1">
    <location>
        <begin position="516"/>
        <end position="543"/>
    </location>
</feature>
<dbReference type="GO" id="GO:0046856">
    <property type="term" value="P:phosphatidylinositol dephosphorylation"/>
    <property type="evidence" value="ECO:0007669"/>
    <property type="project" value="InterPro"/>
</dbReference>
<feature type="compositionally biased region" description="Basic and acidic residues" evidence="1">
    <location>
        <begin position="387"/>
        <end position="397"/>
    </location>
</feature>